<dbReference type="AlphaFoldDB" id="A0A560JEN6"/>
<keyword evidence="2" id="KW-1185">Reference proteome</keyword>
<reference evidence="1 2" key="1">
    <citation type="submission" date="2019-06" db="EMBL/GenBank/DDBJ databases">
        <title>Genomic Encyclopedia of Type Strains, Phase IV (KMG-V): Genome sequencing to study the core and pangenomes of soil and plant-associated prokaryotes.</title>
        <authorList>
            <person name="Whitman W."/>
        </authorList>
    </citation>
    <scope>NUCLEOTIDE SEQUENCE [LARGE SCALE GENOMIC DNA]</scope>
    <source>
        <strain evidence="1 2">BR 10556</strain>
    </source>
</reference>
<dbReference type="Proteomes" id="UP000315914">
    <property type="component" value="Unassembled WGS sequence"/>
</dbReference>
<organism evidence="1 2">
    <name type="scientific">Bradyrhizobium sacchari</name>
    <dbReference type="NCBI Taxonomy" id="1399419"/>
    <lineage>
        <taxon>Bacteria</taxon>
        <taxon>Pseudomonadati</taxon>
        <taxon>Pseudomonadota</taxon>
        <taxon>Alphaproteobacteria</taxon>
        <taxon>Hyphomicrobiales</taxon>
        <taxon>Nitrobacteraceae</taxon>
        <taxon>Bradyrhizobium</taxon>
    </lineage>
</organism>
<evidence type="ECO:0000313" key="2">
    <source>
        <dbReference type="Proteomes" id="UP000315914"/>
    </source>
</evidence>
<name>A0A560JEN6_9BRAD</name>
<dbReference type="EMBL" id="VITW01000009">
    <property type="protein sequence ID" value="TWB69486.1"/>
    <property type="molecule type" value="Genomic_DNA"/>
</dbReference>
<dbReference type="STRING" id="1399419.A5906_05380"/>
<accession>A0A560JEN6</accession>
<sequence>MLILLSPTIASPAFGWEVHRFKMLPGRTAIVAQLRSAGETLYVGRSKGEATPLLKFDTHIGSGRSPLSYRLDDGPIVQHYAMVDYDGRS</sequence>
<comment type="caution">
    <text evidence="1">The sequence shown here is derived from an EMBL/GenBank/DDBJ whole genome shotgun (WGS) entry which is preliminary data.</text>
</comment>
<gene>
    <name evidence="1" type="ORF">FBZ95_10982</name>
</gene>
<evidence type="ECO:0000313" key="1">
    <source>
        <dbReference type="EMBL" id="TWB69486.1"/>
    </source>
</evidence>
<protein>
    <submittedName>
        <fullName evidence="1">Uncharacterized protein</fullName>
    </submittedName>
</protein>
<proteinExistence type="predicted"/>